<dbReference type="SMART" id="SM00642">
    <property type="entry name" value="Aamy"/>
    <property type="match status" value="1"/>
</dbReference>
<feature type="chain" id="PRO_5041302202" description="Alpha-amylase" evidence="7">
    <location>
        <begin position="23"/>
        <end position="466"/>
    </location>
</feature>
<dbReference type="InterPro" id="IPR006047">
    <property type="entry name" value="GH13_cat_dom"/>
</dbReference>
<dbReference type="GO" id="GO:0005975">
    <property type="term" value="P:carbohydrate metabolic process"/>
    <property type="evidence" value="ECO:0007669"/>
    <property type="project" value="InterPro"/>
</dbReference>
<evidence type="ECO:0000313" key="10">
    <source>
        <dbReference type="Proteomes" id="UP001239782"/>
    </source>
</evidence>
<dbReference type="PRINTS" id="PR00110">
    <property type="entry name" value="ALPHAAMYLASE"/>
</dbReference>
<dbReference type="Pfam" id="PF00128">
    <property type="entry name" value="Alpha-amylase"/>
    <property type="match status" value="1"/>
</dbReference>
<sequence>MFKLLKIIVIILFCGVAGHSHSDVILHAFNWHYNDVENRANDIANAGYRKVLVAPPLKSARWGCAWWQRYQPQDYRVIDHCKGNKQDFVNMIAALNNRGIEVYADIVLNHMANERNGSEDFPGASALSDYAQSSTYWQQQRLFGDLSAGLFSAYDFHQPAQCISDYGNRGDVQWNRLCGGNGDIGLPDLNDNGWVIAQQRAYLQSLKQLGVTGFRLDAAKHMTIDHINSAMSSAILAGMHVFGEVITNGGQGEWEYEAFLKPYMNGTGHGAYDFPLFHQIHSAFGFSGSLSQLVDPGAVGQALPSHLAVTFVLTHDMPNNDGFRYHLMSREDETLAYAYLLGRDGGVPLVYSDHGESGDRDGQRWFDVFNRSDLVAMIQFHNRMQGQQQEVLAHSNCALLFRRGEEGLVGINKCGHTVSFEVSTHNRFKWFRNYSDVMTGAVAFQVTSGTHRFELSPRSWKMWVVN</sequence>
<organism evidence="9 10">
    <name type="scientific">Pleionea litopenaei</name>
    <dbReference type="NCBI Taxonomy" id="3070815"/>
    <lineage>
        <taxon>Bacteria</taxon>
        <taxon>Pseudomonadati</taxon>
        <taxon>Pseudomonadota</taxon>
        <taxon>Gammaproteobacteria</taxon>
        <taxon>Oceanospirillales</taxon>
        <taxon>Pleioneaceae</taxon>
        <taxon>Pleionea</taxon>
    </lineage>
</organism>
<dbReference type="EMBL" id="CP133548">
    <property type="protein sequence ID" value="WMS86175.1"/>
    <property type="molecule type" value="Genomic_DNA"/>
</dbReference>
<evidence type="ECO:0000256" key="3">
    <source>
        <dbReference type="ARBA" id="ARBA00023277"/>
    </source>
</evidence>
<comment type="similarity">
    <text evidence="1 5">Belongs to the glycosyl hydrolase 13 family.</text>
</comment>
<feature type="signal peptide" evidence="7">
    <location>
        <begin position="1"/>
        <end position="22"/>
    </location>
</feature>
<dbReference type="Gene3D" id="3.20.20.80">
    <property type="entry name" value="Glycosidases"/>
    <property type="match status" value="1"/>
</dbReference>
<reference evidence="9 10" key="1">
    <citation type="submission" date="2023-08" db="EMBL/GenBank/DDBJ databases">
        <title>Pleionea litopenaei sp. nov., isolated from stomach of juvenile Litopenaeus vannamei.</title>
        <authorList>
            <person name="Rho A.M."/>
            <person name="Hwang C.Y."/>
        </authorList>
    </citation>
    <scope>NUCLEOTIDE SEQUENCE [LARGE SCALE GENOMIC DNA]</scope>
    <source>
        <strain evidence="9 10">HL-JVS1</strain>
    </source>
</reference>
<feature type="domain" description="Glycosyl hydrolase family 13 catalytic" evidence="8">
    <location>
        <begin position="23"/>
        <end position="381"/>
    </location>
</feature>
<evidence type="ECO:0000256" key="4">
    <source>
        <dbReference type="ARBA" id="ARBA00023295"/>
    </source>
</evidence>
<evidence type="ECO:0000256" key="5">
    <source>
        <dbReference type="RuleBase" id="RU003615"/>
    </source>
</evidence>
<dbReference type="AlphaFoldDB" id="A0AA51RRB7"/>
<dbReference type="InterPro" id="IPR006046">
    <property type="entry name" value="Alpha_amylase"/>
</dbReference>
<keyword evidence="7" id="KW-0732">Signal</keyword>
<evidence type="ECO:0000256" key="7">
    <source>
        <dbReference type="SAM" id="SignalP"/>
    </source>
</evidence>
<keyword evidence="10" id="KW-1185">Reference proteome</keyword>
<evidence type="ECO:0000259" key="8">
    <source>
        <dbReference type="SMART" id="SM00642"/>
    </source>
</evidence>
<dbReference type="GO" id="GO:0043169">
    <property type="term" value="F:cation binding"/>
    <property type="evidence" value="ECO:0007669"/>
    <property type="project" value="InterPro"/>
</dbReference>
<gene>
    <name evidence="9" type="ORF">Q9312_13195</name>
</gene>
<keyword evidence="4 6" id="KW-0326">Glycosidase</keyword>
<dbReference type="KEGG" id="plei:Q9312_13195"/>
<dbReference type="EC" id="3.2.1.1" evidence="6"/>
<evidence type="ECO:0000313" key="9">
    <source>
        <dbReference type="EMBL" id="WMS86175.1"/>
    </source>
</evidence>
<evidence type="ECO:0000256" key="1">
    <source>
        <dbReference type="ARBA" id="ARBA00008061"/>
    </source>
</evidence>
<evidence type="ECO:0000256" key="2">
    <source>
        <dbReference type="ARBA" id="ARBA00022801"/>
    </source>
</evidence>
<comment type="catalytic activity">
    <reaction evidence="6">
        <text>Endohydrolysis of (1-&gt;4)-alpha-D-glucosidic linkages in polysaccharides containing three or more (1-&gt;4)-alpha-linked D-glucose units.</text>
        <dbReference type="EC" id="3.2.1.1"/>
    </reaction>
</comment>
<dbReference type="CDD" id="cd11315">
    <property type="entry name" value="AmyAc_bac1_AmyA"/>
    <property type="match status" value="1"/>
</dbReference>
<proteinExistence type="inferred from homology"/>
<accession>A0AA51RRB7</accession>
<name>A0AA51RRB7_9GAMM</name>
<protein>
    <recommendedName>
        <fullName evidence="6">Alpha-amylase</fullName>
        <ecNumber evidence="6">3.2.1.1</ecNumber>
    </recommendedName>
</protein>
<dbReference type="PANTHER" id="PTHR43447">
    <property type="entry name" value="ALPHA-AMYLASE"/>
    <property type="match status" value="1"/>
</dbReference>
<dbReference type="GO" id="GO:0004556">
    <property type="term" value="F:alpha-amylase activity"/>
    <property type="evidence" value="ECO:0007669"/>
    <property type="project" value="UniProtKB-UniRule"/>
</dbReference>
<dbReference type="InterPro" id="IPR017853">
    <property type="entry name" value="GH"/>
</dbReference>
<dbReference type="RefSeq" id="WP_309201327.1">
    <property type="nucleotide sequence ID" value="NZ_CP133548.1"/>
</dbReference>
<dbReference type="Proteomes" id="UP001239782">
    <property type="component" value="Chromosome"/>
</dbReference>
<evidence type="ECO:0000256" key="6">
    <source>
        <dbReference type="RuleBase" id="RU361134"/>
    </source>
</evidence>
<keyword evidence="3 6" id="KW-0119">Carbohydrate metabolism</keyword>
<keyword evidence="2 6" id="KW-0378">Hydrolase</keyword>
<dbReference type="SUPFAM" id="SSF51445">
    <property type="entry name" value="(Trans)glycosidases"/>
    <property type="match status" value="1"/>
</dbReference>